<keyword evidence="1" id="KW-0812">Transmembrane</keyword>
<keyword evidence="1" id="KW-0472">Membrane</keyword>
<name>A0A8S1W2U6_PAROT</name>
<proteinExistence type="predicted"/>
<dbReference type="OMA" id="YNEYENC"/>
<feature type="transmembrane region" description="Helical" evidence="1">
    <location>
        <begin position="114"/>
        <end position="132"/>
    </location>
</feature>
<comment type="caution">
    <text evidence="2">The sequence shown here is derived from an EMBL/GenBank/DDBJ whole genome shotgun (WGS) entry which is preliminary data.</text>
</comment>
<feature type="transmembrane region" description="Helical" evidence="1">
    <location>
        <begin position="175"/>
        <end position="198"/>
    </location>
</feature>
<gene>
    <name evidence="2" type="ORF">POCTA_138.1.T0790102</name>
</gene>
<feature type="transmembrane region" description="Helical" evidence="1">
    <location>
        <begin position="144"/>
        <end position="169"/>
    </location>
</feature>
<feature type="transmembrane region" description="Helical" evidence="1">
    <location>
        <begin position="205"/>
        <end position="227"/>
    </location>
</feature>
<dbReference type="OrthoDB" id="312523at2759"/>
<protein>
    <submittedName>
        <fullName evidence="2">Uncharacterized protein</fullName>
    </submittedName>
</protein>
<evidence type="ECO:0000313" key="3">
    <source>
        <dbReference type="Proteomes" id="UP000683925"/>
    </source>
</evidence>
<feature type="transmembrane region" description="Helical" evidence="1">
    <location>
        <begin position="239"/>
        <end position="258"/>
    </location>
</feature>
<evidence type="ECO:0000313" key="2">
    <source>
        <dbReference type="EMBL" id="CAD8182565.1"/>
    </source>
</evidence>
<dbReference type="EMBL" id="CAJJDP010000078">
    <property type="protein sequence ID" value="CAD8182565.1"/>
    <property type="molecule type" value="Genomic_DNA"/>
</dbReference>
<organism evidence="2 3">
    <name type="scientific">Paramecium octaurelia</name>
    <dbReference type="NCBI Taxonomy" id="43137"/>
    <lineage>
        <taxon>Eukaryota</taxon>
        <taxon>Sar</taxon>
        <taxon>Alveolata</taxon>
        <taxon>Ciliophora</taxon>
        <taxon>Intramacronucleata</taxon>
        <taxon>Oligohymenophorea</taxon>
        <taxon>Peniculida</taxon>
        <taxon>Parameciidae</taxon>
        <taxon>Paramecium</taxon>
    </lineage>
</organism>
<dbReference type="AlphaFoldDB" id="A0A8S1W2U6"/>
<feature type="transmembrane region" description="Helical" evidence="1">
    <location>
        <begin position="72"/>
        <end position="94"/>
    </location>
</feature>
<keyword evidence="3" id="KW-1185">Reference proteome</keyword>
<keyword evidence="1" id="KW-1133">Transmembrane helix</keyword>
<accession>A0A8S1W2U6</accession>
<dbReference type="Proteomes" id="UP000683925">
    <property type="component" value="Unassembled WGS sequence"/>
</dbReference>
<reference evidence="2" key="1">
    <citation type="submission" date="2021-01" db="EMBL/GenBank/DDBJ databases">
        <authorList>
            <consortium name="Genoscope - CEA"/>
            <person name="William W."/>
        </authorList>
    </citation>
    <scope>NUCLEOTIDE SEQUENCE</scope>
</reference>
<evidence type="ECO:0000256" key="1">
    <source>
        <dbReference type="SAM" id="Phobius"/>
    </source>
</evidence>
<sequence length="266" mass="30720">MSNTFNNYLLDQNSSQQNLNPQSFETQNVIALNTIQIESLYSIFSLDQSQFSDSIVRAQFLRNMYSFLTLEFLLNLVMIALAFYTPMGFWLVSINKGCRYEYNEYENCKLIPSWLFYVSLFTSIVLQFTIYFGGITTRNAPINYLLLVLYLIFYGFTFSTICIFMLISLGQIGVWATWGVEAIIIFGTSILLTIILLLATRIWWVLLTAFISIIYGFYLILEARLIIGTGRLNLQPDEYLVGSLLLYGLILQPLVRIFDIVDSRRN</sequence>